<evidence type="ECO:0000256" key="3">
    <source>
        <dbReference type="ARBA" id="ARBA00022692"/>
    </source>
</evidence>
<evidence type="ECO:0000313" key="8">
    <source>
        <dbReference type="Proteomes" id="UP000230837"/>
    </source>
</evidence>
<accession>A0A2M7IPI7</accession>
<sequence>MKIFRLLYRAAAIWLLREADIHAAALAYFVPFAITPLLLLSITIVGFFIGGNQVGILLLRWGNSLDPELTDLIFVSVKNFDNLTTSYYLPFLATIFFSSMVVVTFNSLVSGLNKIWQIESNGWKKFFRRSGRSFLFFVFLQCYLIGLILIDQMFVFLYRIQFIDFLEYVRPVILFGSTLILFTLSYGILTLRPPSFRARFYGAVVASSLIIFTKELVALHTATAPIPGLFGTAGLIIVLLVWIYISTGIIFYGASFAAAYEESKRSTQITK</sequence>
<evidence type="ECO:0000256" key="1">
    <source>
        <dbReference type="ARBA" id="ARBA00004651"/>
    </source>
</evidence>
<feature type="transmembrane region" description="Helical" evidence="6">
    <location>
        <begin position="133"/>
        <end position="156"/>
    </location>
</feature>
<evidence type="ECO:0000256" key="4">
    <source>
        <dbReference type="ARBA" id="ARBA00022989"/>
    </source>
</evidence>
<protein>
    <recommendedName>
        <fullName evidence="9">YihY/virulence factor BrkB family protein</fullName>
    </recommendedName>
</protein>
<gene>
    <name evidence="7" type="ORF">COZ82_00765</name>
</gene>
<evidence type="ECO:0008006" key="9">
    <source>
        <dbReference type="Google" id="ProtNLM"/>
    </source>
</evidence>
<dbReference type="PANTHER" id="PTHR30213:SF0">
    <property type="entry name" value="UPF0761 MEMBRANE PROTEIN YIHY"/>
    <property type="match status" value="1"/>
</dbReference>
<dbReference type="Proteomes" id="UP000230837">
    <property type="component" value="Unassembled WGS sequence"/>
</dbReference>
<evidence type="ECO:0000256" key="6">
    <source>
        <dbReference type="SAM" id="Phobius"/>
    </source>
</evidence>
<dbReference type="InterPro" id="IPR017039">
    <property type="entry name" value="Virul_fac_BrkB"/>
</dbReference>
<proteinExistence type="predicted"/>
<dbReference type="PIRSF" id="PIRSF035875">
    <property type="entry name" value="RNase_BN"/>
    <property type="match status" value="1"/>
</dbReference>
<evidence type="ECO:0000313" key="7">
    <source>
        <dbReference type="EMBL" id="PIW97217.1"/>
    </source>
</evidence>
<feature type="transmembrane region" description="Helical" evidence="6">
    <location>
        <begin position="200"/>
        <end position="222"/>
    </location>
</feature>
<dbReference type="AlphaFoldDB" id="A0A2M7IPI7"/>
<evidence type="ECO:0000256" key="2">
    <source>
        <dbReference type="ARBA" id="ARBA00022475"/>
    </source>
</evidence>
<feature type="transmembrane region" description="Helical" evidence="6">
    <location>
        <begin position="87"/>
        <end position="112"/>
    </location>
</feature>
<feature type="transmembrane region" description="Helical" evidence="6">
    <location>
        <begin position="234"/>
        <end position="260"/>
    </location>
</feature>
<feature type="transmembrane region" description="Helical" evidence="6">
    <location>
        <begin position="168"/>
        <end position="188"/>
    </location>
</feature>
<keyword evidence="2" id="KW-1003">Cell membrane</keyword>
<keyword evidence="4 6" id="KW-1133">Transmembrane helix</keyword>
<name>A0A2M7IPI7_9BACT</name>
<dbReference type="Pfam" id="PF03631">
    <property type="entry name" value="Virul_fac_BrkB"/>
    <property type="match status" value="1"/>
</dbReference>
<reference evidence="8" key="1">
    <citation type="submission" date="2017-09" db="EMBL/GenBank/DDBJ databases">
        <title>Depth-based differentiation of microbial function through sediment-hosted aquifers and enrichment of novel symbionts in the deep terrestrial subsurface.</title>
        <authorList>
            <person name="Probst A.J."/>
            <person name="Ladd B."/>
            <person name="Jarett J.K."/>
            <person name="Geller-Mcgrath D.E."/>
            <person name="Sieber C.M.K."/>
            <person name="Emerson J.B."/>
            <person name="Anantharaman K."/>
            <person name="Thomas B.C."/>
            <person name="Malmstrom R."/>
            <person name="Stieglmeier M."/>
            <person name="Klingl A."/>
            <person name="Woyke T."/>
            <person name="Ryan C.M."/>
            <person name="Banfield J.F."/>
        </authorList>
    </citation>
    <scope>NUCLEOTIDE SEQUENCE [LARGE SCALE GENOMIC DNA]</scope>
</reference>
<dbReference type="PANTHER" id="PTHR30213">
    <property type="entry name" value="INNER MEMBRANE PROTEIN YHJD"/>
    <property type="match status" value="1"/>
</dbReference>
<comment type="caution">
    <text evidence="7">The sequence shown here is derived from an EMBL/GenBank/DDBJ whole genome shotgun (WGS) entry which is preliminary data.</text>
</comment>
<dbReference type="EMBL" id="PFHR01000048">
    <property type="protein sequence ID" value="PIW97217.1"/>
    <property type="molecule type" value="Genomic_DNA"/>
</dbReference>
<feature type="transmembrane region" description="Helical" evidence="6">
    <location>
        <begin position="21"/>
        <end position="49"/>
    </location>
</feature>
<comment type="subcellular location">
    <subcellularLocation>
        <location evidence="1">Cell membrane</location>
        <topology evidence="1">Multi-pass membrane protein</topology>
    </subcellularLocation>
</comment>
<dbReference type="GO" id="GO:0005886">
    <property type="term" value="C:plasma membrane"/>
    <property type="evidence" value="ECO:0007669"/>
    <property type="project" value="UniProtKB-SubCell"/>
</dbReference>
<evidence type="ECO:0000256" key="5">
    <source>
        <dbReference type="ARBA" id="ARBA00023136"/>
    </source>
</evidence>
<organism evidence="7 8">
    <name type="scientific">Candidatus Kaiserbacteria bacterium CG_4_8_14_3_um_filter_38_9</name>
    <dbReference type="NCBI Taxonomy" id="1974599"/>
    <lineage>
        <taxon>Bacteria</taxon>
        <taxon>Candidatus Kaiseribacteriota</taxon>
    </lineage>
</organism>
<keyword evidence="3 6" id="KW-0812">Transmembrane</keyword>
<keyword evidence="5 6" id="KW-0472">Membrane</keyword>